<feature type="domain" description="Mammalian cell entry C-terminal" evidence="3">
    <location>
        <begin position="116"/>
        <end position="294"/>
    </location>
</feature>
<dbReference type="PANTHER" id="PTHR33371">
    <property type="entry name" value="INTERMEMBRANE PHOSPHOLIPID TRANSPORT SYSTEM BINDING PROTEIN MLAD-RELATED"/>
    <property type="match status" value="1"/>
</dbReference>
<dbReference type="Pfam" id="PF11887">
    <property type="entry name" value="Mce4_CUP1"/>
    <property type="match status" value="1"/>
</dbReference>
<dbReference type="NCBIfam" id="TIGR00996">
    <property type="entry name" value="Mtu_fam_mce"/>
    <property type="match status" value="1"/>
</dbReference>
<proteinExistence type="predicted"/>
<dbReference type="InterPro" id="IPR024516">
    <property type="entry name" value="Mce_C"/>
</dbReference>
<dbReference type="Proteomes" id="UP000467148">
    <property type="component" value="Chromosome"/>
</dbReference>
<dbReference type="GO" id="GO:0005576">
    <property type="term" value="C:extracellular region"/>
    <property type="evidence" value="ECO:0007669"/>
    <property type="project" value="TreeGrafter"/>
</dbReference>
<organism evidence="4 5">
    <name type="scientific">Mycolicibacterium helvum</name>
    <dbReference type="NCBI Taxonomy" id="1534349"/>
    <lineage>
        <taxon>Bacteria</taxon>
        <taxon>Bacillati</taxon>
        <taxon>Actinomycetota</taxon>
        <taxon>Actinomycetes</taxon>
        <taxon>Mycobacteriales</taxon>
        <taxon>Mycobacteriaceae</taxon>
        <taxon>Mycolicibacterium</taxon>
    </lineage>
</organism>
<dbReference type="InterPro" id="IPR005693">
    <property type="entry name" value="Mce"/>
</dbReference>
<dbReference type="InterPro" id="IPR052336">
    <property type="entry name" value="MlaD_Phospholipid_Transporter"/>
</dbReference>
<name>A0A7I7T6M5_9MYCO</name>
<reference evidence="4 5" key="1">
    <citation type="journal article" date="2019" name="Emerg. Microbes Infect.">
        <title>Comprehensive subspecies identification of 175 nontuberculous mycobacteria species based on 7547 genomic profiles.</title>
        <authorList>
            <person name="Matsumoto Y."/>
            <person name="Kinjo T."/>
            <person name="Motooka D."/>
            <person name="Nabeya D."/>
            <person name="Jung N."/>
            <person name="Uechi K."/>
            <person name="Horii T."/>
            <person name="Iida T."/>
            <person name="Fujita J."/>
            <person name="Nakamura S."/>
        </authorList>
    </citation>
    <scope>NUCLEOTIDE SEQUENCE [LARGE SCALE GENOMIC DNA]</scope>
    <source>
        <strain evidence="4 5">JCM 30396</strain>
    </source>
</reference>
<protein>
    <submittedName>
        <fullName evidence="4">Mce family protein Mce3D</fullName>
    </submittedName>
</protein>
<evidence type="ECO:0000259" key="3">
    <source>
        <dbReference type="Pfam" id="PF11887"/>
    </source>
</evidence>
<evidence type="ECO:0000313" key="4">
    <source>
        <dbReference type="EMBL" id="BBY64927.1"/>
    </source>
</evidence>
<dbReference type="AlphaFoldDB" id="A0A7I7T6M5"/>
<dbReference type="InterPro" id="IPR003399">
    <property type="entry name" value="Mce/MlaD"/>
</dbReference>
<accession>A0A7I7T6M5</accession>
<feature type="compositionally biased region" description="Polar residues" evidence="1">
    <location>
        <begin position="416"/>
        <end position="426"/>
    </location>
</feature>
<dbReference type="Pfam" id="PF02470">
    <property type="entry name" value="MlaD"/>
    <property type="match status" value="1"/>
</dbReference>
<evidence type="ECO:0000259" key="2">
    <source>
        <dbReference type="Pfam" id="PF02470"/>
    </source>
</evidence>
<dbReference type="PANTHER" id="PTHR33371:SF4">
    <property type="entry name" value="INTERMEMBRANE PHOSPHOLIPID TRANSPORT SYSTEM BINDING PROTEIN MLAD"/>
    <property type="match status" value="1"/>
</dbReference>
<dbReference type="RefSeq" id="WP_163749003.1">
    <property type="nucleotide sequence ID" value="NZ_AP022596.1"/>
</dbReference>
<dbReference type="EMBL" id="AP022596">
    <property type="protein sequence ID" value="BBY64927.1"/>
    <property type="molecule type" value="Genomic_DNA"/>
</dbReference>
<keyword evidence="5" id="KW-1185">Reference proteome</keyword>
<sequence length="437" mass="46224">MTSRNRRLAVAAVLVVVLVAGLVAVVRTSDTIGRTHLVAYFDNSNGIFVGDEVRIVGVPVGRIDKIEPQPTQVKISFWLDDKYNVPADAKAVILSPSLVTSRAIQLTPPYTSGPVMADNTVIGRDRTAVPVEFDDFRQQLQKLNTALQPTQPGGVSTLGALVNTTADNLRGQGAAIRDTIIKLSQAISALGDHSNDLFTTLKNLSLLVSALQGSTDLLAQLNHNLAAVTHLVADDPHEVGNAVRDVADLATQLTGFVNDNRESLGITADKLASVSQALHDSIPDIKNVLHVAPNTLQNFINIYQPAQGTLTGALSVNNFQNPITFLCGAIQAASRMGAEQAAKLCVQYLAPIVKNRQYNFPPIGANPVVGAIARPNELTYSEDWMRPDYVPPQPNPAGAPPINAASLPAEAPGPAQPTSTDPSTGLSGMMIQPGGGQ</sequence>
<dbReference type="KEGG" id="mhev:MHEL_31700"/>
<gene>
    <name evidence="4" type="primary">mce3D_2</name>
    <name evidence="4" type="ORF">MHEL_31700</name>
</gene>
<feature type="region of interest" description="Disordered" evidence="1">
    <location>
        <begin position="385"/>
        <end position="437"/>
    </location>
</feature>
<feature type="compositionally biased region" description="Pro residues" evidence="1">
    <location>
        <begin position="389"/>
        <end position="399"/>
    </location>
</feature>
<evidence type="ECO:0000313" key="5">
    <source>
        <dbReference type="Proteomes" id="UP000467148"/>
    </source>
</evidence>
<feature type="domain" description="Mce/MlaD" evidence="2">
    <location>
        <begin position="35"/>
        <end position="109"/>
    </location>
</feature>
<evidence type="ECO:0000256" key="1">
    <source>
        <dbReference type="SAM" id="MobiDB-lite"/>
    </source>
</evidence>